<sequence>MLISLSLSLGRRADLYPYRSVSCCDRTGKHGIANKSGRKASRGLKYVEMKQGSQTYLPDEPAFQILASCSGVTDSCPCLPEQDRLLGHCSRSGQTTFPPRRSLICCRCRLSPPPAALRRRQHKVHPRQAGRRLFVLDFLSCSSLFRARTVL</sequence>
<gene>
    <name evidence="1" type="ORF">PYCCODRAFT_371908</name>
</gene>
<evidence type="ECO:0000313" key="2">
    <source>
        <dbReference type="Proteomes" id="UP000193067"/>
    </source>
</evidence>
<protein>
    <submittedName>
        <fullName evidence="1">Uncharacterized protein</fullName>
    </submittedName>
</protein>
<keyword evidence="2" id="KW-1185">Reference proteome</keyword>
<organism evidence="1 2">
    <name type="scientific">Trametes coccinea (strain BRFM310)</name>
    <name type="common">Pycnoporus coccineus</name>
    <dbReference type="NCBI Taxonomy" id="1353009"/>
    <lineage>
        <taxon>Eukaryota</taxon>
        <taxon>Fungi</taxon>
        <taxon>Dikarya</taxon>
        <taxon>Basidiomycota</taxon>
        <taxon>Agaricomycotina</taxon>
        <taxon>Agaricomycetes</taxon>
        <taxon>Polyporales</taxon>
        <taxon>Polyporaceae</taxon>
        <taxon>Trametes</taxon>
    </lineage>
</organism>
<name>A0A1Y2J3I6_TRAC3</name>
<accession>A0A1Y2J3I6</accession>
<proteinExistence type="predicted"/>
<evidence type="ECO:0000313" key="1">
    <source>
        <dbReference type="EMBL" id="OSD07969.1"/>
    </source>
</evidence>
<reference evidence="1 2" key="1">
    <citation type="journal article" date="2015" name="Biotechnol. Biofuels">
        <title>Enhanced degradation of softwood versus hardwood by the white-rot fungus Pycnoporus coccineus.</title>
        <authorList>
            <person name="Couturier M."/>
            <person name="Navarro D."/>
            <person name="Chevret D."/>
            <person name="Henrissat B."/>
            <person name="Piumi F."/>
            <person name="Ruiz-Duenas F.J."/>
            <person name="Martinez A.T."/>
            <person name="Grigoriev I.V."/>
            <person name="Riley R."/>
            <person name="Lipzen A."/>
            <person name="Berrin J.G."/>
            <person name="Master E.R."/>
            <person name="Rosso M.N."/>
        </authorList>
    </citation>
    <scope>NUCLEOTIDE SEQUENCE [LARGE SCALE GENOMIC DNA]</scope>
    <source>
        <strain evidence="1 2">BRFM310</strain>
    </source>
</reference>
<dbReference type="Proteomes" id="UP000193067">
    <property type="component" value="Unassembled WGS sequence"/>
</dbReference>
<dbReference type="EMBL" id="KZ084087">
    <property type="protein sequence ID" value="OSD07969.1"/>
    <property type="molecule type" value="Genomic_DNA"/>
</dbReference>
<dbReference type="AlphaFoldDB" id="A0A1Y2J3I6"/>